<protein>
    <submittedName>
        <fullName evidence="8">Cytochrome P450</fullName>
    </submittedName>
</protein>
<dbReference type="PANTHER" id="PTHR46696:SF1">
    <property type="entry name" value="CYTOCHROME P450 YJIB-RELATED"/>
    <property type="match status" value="1"/>
</dbReference>
<keyword evidence="4 7" id="KW-0560">Oxidoreductase</keyword>
<dbReference type="SUPFAM" id="SSF48264">
    <property type="entry name" value="Cytochrome P450"/>
    <property type="match status" value="1"/>
</dbReference>
<sequence length="419" mass="46846">MRQATDARQDPAGPSGDGVPVFQLMDPELVRDQYGFFARLREKSHVWWAELPDGSRWLVPTRYEDIRLAHLDPVLRQKPDPEDDPVSDEEGGIWRIYNEHPVVTDPPKHTRLRKLLSGAFTGRQTERMRPRVEETAAELLDRLAEEGADGSPVDLMERYAWQLPLVLICELLGVPEDRRQVFHDWSRNARDFSGGDTHEGREEIAYRIIDVIKELIAERRAHPTEDLLGQMVQARDTDEGRLSEIELISTAFIVLLAGFETSVGLIGNGVHALLRNPEQRALVERDPSLMPGAVEEFLRFDPSLFLTNVRISGAPTTVAGVTIRKGQPVLLSLGAANRDPGQFPDPDRLDVTRHAGGHLTFGYGIHHCLGAPLARMEGAIAIGRLLERFPRLRLAGDGDVPFIPNPISRTPLKLSVLLT</sequence>
<dbReference type="Proteomes" id="UP000756710">
    <property type="component" value="Unassembled WGS sequence"/>
</dbReference>
<dbReference type="InterPro" id="IPR017972">
    <property type="entry name" value="Cyt_P450_CS"/>
</dbReference>
<reference evidence="8" key="1">
    <citation type="submission" date="2014-05" db="EMBL/GenBank/DDBJ databases">
        <authorList>
            <person name="Horn Fabian"/>
        </authorList>
    </citation>
    <scope>NUCLEOTIDE SEQUENCE</scope>
</reference>
<evidence type="ECO:0000256" key="3">
    <source>
        <dbReference type="ARBA" id="ARBA00022723"/>
    </source>
</evidence>
<keyword evidence="5 7" id="KW-0408">Iron</keyword>
<dbReference type="GO" id="GO:0005506">
    <property type="term" value="F:iron ion binding"/>
    <property type="evidence" value="ECO:0007669"/>
    <property type="project" value="InterPro"/>
</dbReference>
<dbReference type="InterPro" id="IPR001128">
    <property type="entry name" value="Cyt_P450"/>
</dbReference>
<comment type="similarity">
    <text evidence="1 7">Belongs to the cytochrome P450 family.</text>
</comment>
<dbReference type="EMBL" id="LK022848">
    <property type="protein sequence ID" value="CDR04999.1"/>
    <property type="molecule type" value="Genomic_DNA"/>
</dbReference>
<evidence type="ECO:0000256" key="2">
    <source>
        <dbReference type="ARBA" id="ARBA00022617"/>
    </source>
</evidence>
<evidence type="ECO:0000256" key="1">
    <source>
        <dbReference type="ARBA" id="ARBA00010617"/>
    </source>
</evidence>
<dbReference type="GO" id="GO:0016705">
    <property type="term" value="F:oxidoreductase activity, acting on paired donors, with incorporation or reduction of molecular oxygen"/>
    <property type="evidence" value="ECO:0007669"/>
    <property type="project" value="InterPro"/>
</dbReference>
<dbReference type="InterPro" id="IPR002397">
    <property type="entry name" value="Cyt_P450_B"/>
</dbReference>
<dbReference type="PANTHER" id="PTHR46696">
    <property type="entry name" value="P450, PUTATIVE (EUROFUNG)-RELATED"/>
    <property type="match status" value="1"/>
</dbReference>
<keyword evidence="10" id="KW-1185">Reference proteome</keyword>
<organism evidence="8">
    <name type="scientific">Streptomyces iranensis</name>
    <dbReference type="NCBI Taxonomy" id="576784"/>
    <lineage>
        <taxon>Bacteria</taxon>
        <taxon>Bacillati</taxon>
        <taxon>Actinomycetota</taxon>
        <taxon>Actinomycetes</taxon>
        <taxon>Kitasatosporales</taxon>
        <taxon>Streptomycetaceae</taxon>
        <taxon>Streptomyces</taxon>
        <taxon>Streptomyces violaceusniger group</taxon>
    </lineage>
</organism>
<evidence type="ECO:0000256" key="5">
    <source>
        <dbReference type="ARBA" id="ARBA00023004"/>
    </source>
</evidence>
<dbReference type="FunFam" id="1.10.630.10:FF:000018">
    <property type="entry name" value="Cytochrome P450 monooxygenase"/>
    <property type="match status" value="1"/>
</dbReference>
<evidence type="ECO:0000256" key="6">
    <source>
        <dbReference type="ARBA" id="ARBA00023033"/>
    </source>
</evidence>
<dbReference type="PROSITE" id="PS00086">
    <property type="entry name" value="CYTOCHROME_P450"/>
    <property type="match status" value="1"/>
</dbReference>
<reference evidence="9 10" key="2">
    <citation type="submission" date="2021-03" db="EMBL/GenBank/DDBJ databases">
        <title>Genomic Encyclopedia of Type Strains, Phase IV (KMG-IV): sequencing the most valuable type-strain genomes for metagenomic binning, comparative biology and taxonomic classification.</title>
        <authorList>
            <person name="Goeker M."/>
        </authorList>
    </citation>
    <scope>NUCLEOTIDE SEQUENCE [LARGE SCALE GENOMIC DNA]</scope>
    <source>
        <strain evidence="9 10">DSM 41954</strain>
    </source>
</reference>
<keyword evidence="3 7" id="KW-0479">Metal-binding</keyword>
<evidence type="ECO:0000313" key="9">
    <source>
        <dbReference type="EMBL" id="MBP2065973.1"/>
    </source>
</evidence>
<dbReference type="Pfam" id="PF00067">
    <property type="entry name" value="p450"/>
    <property type="match status" value="1"/>
</dbReference>
<keyword evidence="2 7" id="KW-0349">Heme</keyword>
<dbReference type="CDD" id="cd11029">
    <property type="entry name" value="CYP107-like"/>
    <property type="match status" value="1"/>
</dbReference>
<accession>A0A060ZGV3</accession>
<dbReference type="EMBL" id="JAGGLR010000022">
    <property type="protein sequence ID" value="MBP2065973.1"/>
    <property type="molecule type" value="Genomic_DNA"/>
</dbReference>
<evidence type="ECO:0000256" key="7">
    <source>
        <dbReference type="RuleBase" id="RU000461"/>
    </source>
</evidence>
<name>A0A060ZGV3_9ACTN</name>
<dbReference type="AlphaFoldDB" id="A0A060ZGV3"/>
<dbReference type="PRINTS" id="PR00359">
    <property type="entry name" value="BP450"/>
</dbReference>
<gene>
    <name evidence="9" type="ORF">J2Z30_007021</name>
    <name evidence="8" type="ORF">SIRAN1979</name>
</gene>
<keyword evidence="6 7" id="KW-0503">Monooxygenase</keyword>
<dbReference type="InterPro" id="IPR036396">
    <property type="entry name" value="Cyt_P450_sf"/>
</dbReference>
<dbReference type="Gene3D" id="1.10.630.10">
    <property type="entry name" value="Cytochrome P450"/>
    <property type="match status" value="1"/>
</dbReference>
<dbReference type="GO" id="GO:0020037">
    <property type="term" value="F:heme binding"/>
    <property type="evidence" value="ECO:0007669"/>
    <property type="project" value="InterPro"/>
</dbReference>
<evidence type="ECO:0000313" key="10">
    <source>
        <dbReference type="Proteomes" id="UP000756710"/>
    </source>
</evidence>
<dbReference type="HOGENOM" id="CLU_033716_1_1_11"/>
<evidence type="ECO:0000256" key="4">
    <source>
        <dbReference type="ARBA" id="ARBA00023002"/>
    </source>
</evidence>
<proteinExistence type="inferred from homology"/>
<dbReference type="RefSeq" id="WP_052701241.1">
    <property type="nucleotide sequence ID" value="NZ_BAABDR010000054.1"/>
</dbReference>
<evidence type="ECO:0000313" key="8">
    <source>
        <dbReference type="EMBL" id="CDR04999.1"/>
    </source>
</evidence>
<dbReference type="GO" id="GO:0004497">
    <property type="term" value="F:monooxygenase activity"/>
    <property type="evidence" value="ECO:0007669"/>
    <property type="project" value="UniProtKB-KW"/>
</dbReference>